<feature type="domain" description="MATH" evidence="1">
    <location>
        <begin position="7"/>
        <end position="64"/>
    </location>
</feature>
<evidence type="ECO:0000313" key="3">
    <source>
        <dbReference type="Proteomes" id="UP000499080"/>
    </source>
</evidence>
<gene>
    <name evidence="2" type="ORF">AVEN_74816_1</name>
</gene>
<accession>A0A4Y2HP26</accession>
<evidence type="ECO:0000313" key="2">
    <source>
        <dbReference type="EMBL" id="GBM67075.1"/>
    </source>
</evidence>
<organism evidence="2 3">
    <name type="scientific">Araneus ventricosus</name>
    <name type="common">Orbweaver spider</name>
    <name type="synonym">Epeira ventricosa</name>
    <dbReference type="NCBI Taxonomy" id="182803"/>
    <lineage>
        <taxon>Eukaryota</taxon>
        <taxon>Metazoa</taxon>
        <taxon>Ecdysozoa</taxon>
        <taxon>Arthropoda</taxon>
        <taxon>Chelicerata</taxon>
        <taxon>Arachnida</taxon>
        <taxon>Araneae</taxon>
        <taxon>Araneomorphae</taxon>
        <taxon>Entelegynae</taxon>
        <taxon>Araneoidea</taxon>
        <taxon>Araneidae</taxon>
        <taxon>Araneus</taxon>
    </lineage>
</organism>
<proteinExistence type="predicted"/>
<dbReference type="InterPro" id="IPR008974">
    <property type="entry name" value="TRAF-like"/>
</dbReference>
<evidence type="ECO:0000259" key="1">
    <source>
        <dbReference type="PROSITE" id="PS50144"/>
    </source>
</evidence>
<name>A0A4Y2HP26_ARAVE</name>
<dbReference type="OrthoDB" id="809224at2759"/>
<dbReference type="Gene3D" id="2.60.210.10">
    <property type="entry name" value="Apoptosis, Tumor Necrosis Factor Receptor Associated Protein 2, Chain A"/>
    <property type="match status" value="1"/>
</dbReference>
<dbReference type="PROSITE" id="PS50144">
    <property type="entry name" value="MATH"/>
    <property type="match status" value="1"/>
</dbReference>
<keyword evidence="3" id="KW-1185">Reference proteome</keyword>
<reference evidence="2 3" key="1">
    <citation type="journal article" date="2019" name="Sci. Rep.">
        <title>Orb-weaving spider Araneus ventricosus genome elucidates the spidroin gene catalogue.</title>
        <authorList>
            <person name="Kono N."/>
            <person name="Nakamura H."/>
            <person name="Ohtoshi R."/>
            <person name="Moran D.A.P."/>
            <person name="Shinohara A."/>
            <person name="Yoshida Y."/>
            <person name="Fujiwara M."/>
            <person name="Mori M."/>
            <person name="Tomita M."/>
            <person name="Arakawa K."/>
        </authorList>
    </citation>
    <scope>NUCLEOTIDE SEQUENCE [LARGE SCALE GENOMIC DNA]</scope>
</reference>
<dbReference type="EMBL" id="BGPR01002060">
    <property type="protein sequence ID" value="GBM67075.1"/>
    <property type="molecule type" value="Genomic_DNA"/>
</dbReference>
<sequence length="179" mass="20823">MNNGRNECIFLWFIENYSYCCHENGEPLLSPDFTFEGLEGTAWYLAVFPRGYRAEDKGNISLILYRKANDVGPEVFTIEFELSLLAVDGPALYCRDSICKFERVGFTHRHLLLGEPAPLCTACQCQMTVLHILIECQQFNHQRIRCFHTFCITLKDILHEDPHPQLFTFLKMIDFYSLI</sequence>
<dbReference type="SUPFAM" id="SSF49599">
    <property type="entry name" value="TRAF domain-like"/>
    <property type="match status" value="1"/>
</dbReference>
<comment type="caution">
    <text evidence="2">The sequence shown here is derived from an EMBL/GenBank/DDBJ whole genome shotgun (WGS) entry which is preliminary data.</text>
</comment>
<dbReference type="InterPro" id="IPR002083">
    <property type="entry name" value="MATH/TRAF_dom"/>
</dbReference>
<protein>
    <recommendedName>
        <fullName evidence="1">MATH domain-containing protein</fullName>
    </recommendedName>
</protein>
<dbReference type="Pfam" id="PF22486">
    <property type="entry name" value="MATH_2"/>
    <property type="match status" value="1"/>
</dbReference>
<dbReference type="Proteomes" id="UP000499080">
    <property type="component" value="Unassembled WGS sequence"/>
</dbReference>
<dbReference type="AlphaFoldDB" id="A0A4Y2HP26"/>